<evidence type="ECO:0000259" key="3">
    <source>
        <dbReference type="SMART" id="SM00088"/>
    </source>
</evidence>
<dbReference type="PANTHER" id="PTHR10855:SF1">
    <property type="entry name" value="26S PROTEASOME NON-ATPASE REGULATORY SUBUNIT 12"/>
    <property type="match status" value="1"/>
</dbReference>
<dbReference type="AlphaFoldDB" id="A0A804MBA2"/>
<dbReference type="SMART" id="SM00088">
    <property type="entry name" value="PINT"/>
    <property type="match status" value="1"/>
</dbReference>
<feature type="repeat" description="ANK" evidence="1">
    <location>
        <begin position="105"/>
        <end position="137"/>
    </location>
</feature>
<sequence>MTPRGELEEREVERRVGLHGDPRHCYYRRRSRIWRIPDTSSSPPPPPQPPKKRRNGRVGRQCSSRGDRIAACGVCRTVLRRPGSRRHAAESDEHAGGNIDGRNAFGLSALHLATWRNHLPIVRRLLDAGADPDARDGESGWSSLHRALHFGHLCIAGVLLQFGASLALEDTKGRTPNILVVSKYYSRVTIKRLDDLLCLSLQEAEKHRSDMVNSKSLTAKIDRPMGVVSFRVVQDCNGTLNSWATNLEQLGVSIGRP</sequence>
<reference evidence="5" key="1">
    <citation type="submission" date="2015-12" db="EMBL/GenBank/DDBJ databases">
        <title>Update maize B73 reference genome by single molecule sequencing technologies.</title>
        <authorList>
            <consortium name="Maize Genome Sequencing Project"/>
            <person name="Ware D."/>
        </authorList>
    </citation>
    <scope>NUCLEOTIDE SEQUENCE [LARGE SCALE GENOMIC DNA]</scope>
    <source>
        <strain evidence="5">cv. B73</strain>
    </source>
</reference>
<dbReference type="InterPro" id="IPR002110">
    <property type="entry name" value="Ankyrin_rpt"/>
</dbReference>
<dbReference type="InParanoid" id="A0A804MBA2"/>
<dbReference type="SMART" id="SM00248">
    <property type="entry name" value="ANK"/>
    <property type="match status" value="2"/>
</dbReference>
<dbReference type="Gene3D" id="1.25.40.20">
    <property type="entry name" value="Ankyrin repeat-containing domain"/>
    <property type="match status" value="1"/>
</dbReference>
<dbReference type="SUPFAM" id="SSF48403">
    <property type="entry name" value="Ankyrin repeat"/>
    <property type="match status" value="1"/>
</dbReference>
<name>A0A804MBA2_MAIZE</name>
<keyword evidence="5" id="KW-1185">Reference proteome</keyword>
<evidence type="ECO:0000313" key="5">
    <source>
        <dbReference type="Proteomes" id="UP000007305"/>
    </source>
</evidence>
<dbReference type="Gene3D" id="1.10.10.10">
    <property type="entry name" value="Winged helix-like DNA-binding domain superfamily/Winged helix DNA-binding domain"/>
    <property type="match status" value="1"/>
</dbReference>
<dbReference type="InterPro" id="IPR036770">
    <property type="entry name" value="Ankyrin_rpt-contain_sf"/>
</dbReference>
<evidence type="ECO:0000313" key="4">
    <source>
        <dbReference type="EnsemblPlants" id="Zm00001eb072590_P001"/>
    </source>
</evidence>
<dbReference type="GO" id="GO:0000502">
    <property type="term" value="C:proteasome complex"/>
    <property type="evidence" value="ECO:0007669"/>
    <property type="project" value="UniProtKB-KW"/>
</dbReference>
<dbReference type="PANTHER" id="PTHR10855">
    <property type="entry name" value="26S PROTEASOME NON-ATPASE REGULATORY SUBUNIT 12/COP9 SIGNALOSOME COMPLEX SUBUNIT 4"/>
    <property type="match status" value="1"/>
</dbReference>
<reference evidence="4" key="2">
    <citation type="submission" date="2019-07" db="EMBL/GenBank/DDBJ databases">
        <authorList>
            <person name="Seetharam A."/>
            <person name="Woodhouse M."/>
            <person name="Cannon E."/>
        </authorList>
    </citation>
    <scope>NUCLEOTIDE SEQUENCE [LARGE SCALE GENOMIC DNA]</scope>
    <source>
        <strain evidence="4">cv. B73</strain>
    </source>
</reference>
<feature type="region of interest" description="Disordered" evidence="2">
    <location>
        <begin position="1"/>
        <end position="21"/>
    </location>
</feature>
<accession>A0A804MBA2</accession>
<evidence type="ECO:0000256" key="1">
    <source>
        <dbReference type="PROSITE-ProRule" id="PRU00023"/>
    </source>
</evidence>
<proteinExistence type="predicted"/>
<dbReference type="PROSITE" id="PS50088">
    <property type="entry name" value="ANK_REPEAT"/>
    <property type="match status" value="2"/>
</dbReference>
<dbReference type="Pfam" id="PF01399">
    <property type="entry name" value="PCI"/>
    <property type="match status" value="1"/>
</dbReference>
<dbReference type="InterPro" id="IPR000717">
    <property type="entry name" value="PCI_dom"/>
</dbReference>
<protein>
    <recommendedName>
        <fullName evidence="3">PCI domain-containing protein</fullName>
    </recommendedName>
</protein>
<organism evidence="4 5">
    <name type="scientific">Zea mays</name>
    <name type="common">Maize</name>
    <dbReference type="NCBI Taxonomy" id="4577"/>
    <lineage>
        <taxon>Eukaryota</taxon>
        <taxon>Viridiplantae</taxon>
        <taxon>Streptophyta</taxon>
        <taxon>Embryophyta</taxon>
        <taxon>Tracheophyta</taxon>
        <taxon>Spermatophyta</taxon>
        <taxon>Magnoliopsida</taxon>
        <taxon>Liliopsida</taxon>
        <taxon>Poales</taxon>
        <taxon>Poaceae</taxon>
        <taxon>PACMAD clade</taxon>
        <taxon>Panicoideae</taxon>
        <taxon>Andropogonodae</taxon>
        <taxon>Andropogoneae</taxon>
        <taxon>Tripsacinae</taxon>
        <taxon>Zea</taxon>
    </lineage>
</organism>
<dbReference type="InterPro" id="IPR040134">
    <property type="entry name" value="PSMD12/CSN4"/>
</dbReference>
<dbReference type="EnsemblPlants" id="Zm00001eb072590_T001">
    <property type="protein sequence ID" value="Zm00001eb072590_P001"/>
    <property type="gene ID" value="Zm00001eb072590"/>
</dbReference>
<dbReference type="InterPro" id="IPR036388">
    <property type="entry name" value="WH-like_DNA-bd_sf"/>
</dbReference>
<dbReference type="Proteomes" id="UP000007305">
    <property type="component" value="Chromosome 2"/>
</dbReference>
<feature type="domain" description="PCI" evidence="3">
    <location>
        <begin position="167"/>
        <end position="250"/>
    </location>
</feature>
<dbReference type="Gramene" id="Zm00001eb072590_T001">
    <property type="protein sequence ID" value="Zm00001eb072590_P001"/>
    <property type="gene ID" value="Zm00001eb072590"/>
</dbReference>
<keyword evidence="1" id="KW-0040">ANK repeat</keyword>
<evidence type="ECO:0000256" key="2">
    <source>
        <dbReference type="SAM" id="MobiDB-lite"/>
    </source>
</evidence>
<dbReference type="InterPro" id="IPR036390">
    <property type="entry name" value="WH_DNA-bd_sf"/>
</dbReference>
<feature type="region of interest" description="Disordered" evidence="2">
    <location>
        <begin position="34"/>
        <end position="64"/>
    </location>
</feature>
<feature type="repeat" description="ANK" evidence="1">
    <location>
        <begin position="139"/>
        <end position="171"/>
    </location>
</feature>
<dbReference type="SUPFAM" id="SSF46785">
    <property type="entry name" value="Winged helix' DNA-binding domain"/>
    <property type="match status" value="1"/>
</dbReference>
<dbReference type="GO" id="GO:0005634">
    <property type="term" value="C:nucleus"/>
    <property type="evidence" value="ECO:0007669"/>
    <property type="project" value="UniProtKB-ARBA"/>
</dbReference>
<dbReference type="Pfam" id="PF12796">
    <property type="entry name" value="Ank_2"/>
    <property type="match status" value="1"/>
</dbReference>
<reference evidence="4" key="3">
    <citation type="submission" date="2021-05" db="UniProtKB">
        <authorList>
            <consortium name="EnsemblPlants"/>
        </authorList>
    </citation>
    <scope>IDENTIFICATION</scope>
    <source>
        <strain evidence="4">cv. B73</strain>
    </source>
</reference>
<dbReference type="PROSITE" id="PS50297">
    <property type="entry name" value="ANK_REP_REGION"/>
    <property type="match status" value="2"/>
</dbReference>